<dbReference type="GO" id="GO:0003723">
    <property type="term" value="F:RNA binding"/>
    <property type="evidence" value="ECO:0007669"/>
    <property type="project" value="InterPro"/>
</dbReference>
<dbReference type="Gene3D" id="1.25.40.10">
    <property type="entry name" value="Tetratricopeptide repeat domain"/>
    <property type="match status" value="1"/>
</dbReference>
<evidence type="ECO:0000313" key="4">
    <source>
        <dbReference type="Proteomes" id="UP001172457"/>
    </source>
</evidence>
<name>A0AA38VZY3_9ASTR</name>
<organism evidence="3 4">
    <name type="scientific">Centaurea solstitialis</name>
    <name type="common">yellow star-thistle</name>
    <dbReference type="NCBI Taxonomy" id="347529"/>
    <lineage>
        <taxon>Eukaryota</taxon>
        <taxon>Viridiplantae</taxon>
        <taxon>Streptophyta</taxon>
        <taxon>Embryophyta</taxon>
        <taxon>Tracheophyta</taxon>
        <taxon>Spermatophyta</taxon>
        <taxon>Magnoliopsida</taxon>
        <taxon>eudicotyledons</taxon>
        <taxon>Gunneridae</taxon>
        <taxon>Pentapetalae</taxon>
        <taxon>asterids</taxon>
        <taxon>campanulids</taxon>
        <taxon>Asterales</taxon>
        <taxon>Asteraceae</taxon>
        <taxon>Carduoideae</taxon>
        <taxon>Cardueae</taxon>
        <taxon>Centaureinae</taxon>
        <taxon>Centaurea</taxon>
    </lineage>
</organism>
<keyword evidence="4" id="KW-1185">Reference proteome</keyword>
<dbReference type="PANTHER" id="PTHR47926">
    <property type="entry name" value="PENTATRICOPEPTIDE REPEAT-CONTAINING PROTEIN"/>
    <property type="match status" value="1"/>
</dbReference>
<dbReference type="EMBL" id="JARYMX010000006">
    <property type="protein sequence ID" value="KAJ9544012.1"/>
    <property type="molecule type" value="Genomic_DNA"/>
</dbReference>
<accession>A0AA38VZY3</accession>
<dbReference type="GO" id="GO:0009451">
    <property type="term" value="P:RNA modification"/>
    <property type="evidence" value="ECO:0007669"/>
    <property type="project" value="InterPro"/>
</dbReference>
<comment type="caution">
    <text evidence="3">The sequence shown here is derived from an EMBL/GenBank/DDBJ whole genome shotgun (WGS) entry which is preliminary data.</text>
</comment>
<evidence type="ECO:0000256" key="1">
    <source>
        <dbReference type="ARBA" id="ARBA00022737"/>
    </source>
</evidence>
<dbReference type="PROSITE" id="PS51375">
    <property type="entry name" value="PPR"/>
    <property type="match status" value="1"/>
</dbReference>
<reference evidence="3" key="1">
    <citation type="submission" date="2023-03" db="EMBL/GenBank/DDBJ databases">
        <title>Chromosome-scale reference genome and RAD-based genetic map of yellow starthistle (Centaurea solstitialis) reveal putative structural variation and QTLs associated with invader traits.</title>
        <authorList>
            <person name="Reatini B."/>
            <person name="Cang F.A."/>
            <person name="Jiang Q."/>
            <person name="Mckibben M.T.W."/>
            <person name="Barker M.S."/>
            <person name="Rieseberg L.H."/>
            <person name="Dlugosch K.M."/>
        </authorList>
    </citation>
    <scope>NUCLEOTIDE SEQUENCE</scope>
    <source>
        <strain evidence="3">CAN-66</strain>
        <tissue evidence="3">Leaf</tissue>
    </source>
</reference>
<dbReference type="PANTHER" id="PTHR47926:SF533">
    <property type="entry name" value="DYW DOMAIN-CONTAINING PROTEIN"/>
    <property type="match status" value="1"/>
</dbReference>
<gene>
    <name evidence="3" type="ORF">OSB04_023719</name>
</gene>
<dbReference type="Proteomes" id="UP001172457">
    <property type="component" value="Chromosome 6"/>
</dbReference>
<dbReference type="Pfam" id="PF13041">
    <property type="entry name" value="PPR_2"/>
    <property type="match status" value="1"/>
</dbReference>
<dbReference type="AlphaFoldDB" id="A0AA38VZY3"/>
<protein>
    <recommendedName>
        <fullName evidence="5">Pentatricopeptide repeat-containing protein</fullName>
    </recommendedName>
</protein>
<keyword evidence="1" id="KW-0677">Repeat</keyword>
<feature type="repeat" description="PPR" evidence="2">
    <location>
        <begin position="80"/>
        <end position="108"/>
    </location>
</feature>
<evidence type="ECO:0008006" key="5">
    <source>
        <dbReference type="Google" id="ProtNLM"/>
    </source>
</evidence>
<evidence type="ECO:0000313" key="3">
    <source>
        <dbReference type="EMBL" id="KAJ9544012.1"/>
    </source>
</evidence>
<dbReference type="NCBIfam" id="TIGR00756">
    <property type="entry name" value="PPR"/>
    <property type="match status" value="1"/>
</dbReference>
<dbReference type="InterPro" id="IPR046960">
    <property type="entry name" value="PPR_At4g14850-like_plant"/>
</dbReference>
<evidence type="ECO:0000256" key="2">
    <source>
        <dbReference type="PROSITE-ProRule" id="PRU00708"/>
    </source>
</evidence>
<proteinExistence type="predicted"/>
<sequence>MLFLYMHQIGVKINQFLYVSKSFKSLARGFQTQGFNLFGYGETINAIVSSFLQKGFAEITDEIVGKSLHGFCIKSFSRLSVFHTNTLINMYSKYGKLEDAWKVFDEMP</sequence>
<dbReference type="InterPro" id="IPR002885">
    <property type="entry name" value="PPR_rpt"/>
</dbReference>
<dbReference type="InterPro" id="IPR011990">
    <property type="entry name" value="TPR-like_helical_dom_sf"/>
</dbReference>